<dbReference type="GO" id="GO:0016757">
    <property type="term" value="F:glycosyltransferase activity"/>
    <property type="evidence" value="ECO:0007669"/>
    <property type="project" value="UniProtKB-KW"/>
</dbReference>
<dbReference type="EMBL" id="MFJF01000032">
    <property type="protein sequence ID" value="OGG05516.1"/>
    <property type="molecule type" value="Genomic_DNA"/>
</dbReference>
<comment type="similarity">
    <text evidence="3">Belongs to the glycosyl hydrolase 130 family.</text>
</comment>
<dbReference type="SUPFAM" id="SSF75005">
    <property type="entry name" value="Arabinanase/levansucrase/invertase"/>
    <property type="match status" value="1"/>
</dbReference>
<proteinExistence type="inferred from homology"/>
<evidence type="ECO:0008006" key="6">
    <source>
        <dbReference type="Google" id="ProtNLM"/>
    </source>
</evidence>
<reference evidence="4 5" key="1">
    <citation type="journal article" date="2016" name="Nat. Commun.">
        <title>Thousands of microbial genomes shed light on interconnected biogeochemical processes in an aquifer system.</title>
        <authorList>
            <person name="Anantharaman K."/>
            <person name="Brown C.T."/>
            <person name="Hug L.A."/>
            <person name="Sharon I."/>
            <person name="Castelle C.J."/>
            <person name="Probst A.J."/>
            <person name="Thomas B.C."/>
            <person name="Singh A."/>
            <person name="Wilkins M.J."/>
            <person name="Karaoz U."/>
            <person name="Brodie E.L."/>
            <person name="Williams K.H."/>
            <person name="Hubbard S.S."/>
            <person name="Banfield J.F."/>
        </authorList>
    </citation>
    <scope>NUCLEOTIDE SEQUENCE [LARGE SCALE GENOMIC DNA]</scope>
</reference>
<keyword evidence="1" id="KW-0328">Glycosyltransferase</keyword>
<evidence type="ECO:0000313" key="5">
    <source>
        <dbReference type="Proteomes" id="UP000177354"/>
    </source>
</evidence>
<comment type="caution">
    <text evidence="4">The sequence shown here is derived from an EMBL/GenBank/DDBJ whole genome shotgun (WGS) entry which is preliminary data.</text>
</comment>
<dbReference type="Gene3D" id="2.115.10.20">
    <property type="entry name" value="Glycosyl hydrolase domain, family 43"/>
    <property type="match status" value="1"/>
</dbReference>
<dbReference type="AlphaFoldDB" id="A0A1F5YZF7"/>
<accession>A0A1F5YZF7</accession>
<dbReference type="PIRSF" id="PIRSF016202">
    <property type="entry name" value="PH1107"/>
    <property type="match status" value="1"/>
</dbReference>
<dbReference type="Pfam" id="PF04041">
    <property type="entry name" value="Glyco_hydro_130"/>
    <property type="match status" value="1"/>
</dbReference>
<evidence type="ECO:0000313" key="4">
    <source>
        <dbReference type="EMBL" id="OGG05516.1"/>
    </source>
</evidence>
<organism evidence="4 5">
    <name type="scientific">Candidatus Gottesmanbacteria bacterium RIFCSPHIGHO2_01_FULL_40_15</name>
    <dbReference type="NCBI Taxonomy" id="1798376"/>
    <lineage>
        <taxon>Bacteria</taxon>
        <taxon>Candidatus Gottesmaniibacteriota</taxon>
    </lineage>
</organism>
<protein>
    <recommendedName>
        <fullName evidence="6">Glycosidase</fullName>
    </recommendedName>
</protein>
<dbReference type="InterPro" id="IPR007184">
    <property type="entry name" value="Mannoside_phosphorylase"/>
</dbReference>
<gene>
    <name evidence="4" type="ORF">A2777_04400</name>
</gene>
<dbReference type="PANTHER" id="PTHR34106:SF5">
    <property type="entry name" value="GLYCOSIDASE"/>
    <property type="match status" value="1"/>
</dbReference>
<keyword evidence="2" id="KW-0808">Transferase</keyword>
<name>A0A1F5YZF7_9BACT</name>
<evidence type="ECO:0000256" key="2">
    <source>
        <dbReference type="ARBA" id="ARBA00022679"/>
    </source>
</evidence>
<sequence length="314" mass="35831">MIPVERFSANPIITSKKENKWEDKFTFNPGALYLCDRINLLYRAMGRDDTSVLGYASTKDGFNIDERLTFPVYEPREGFEKKSRPGNSGCEDARLVNIEDKVYMCYTAYNGADPPRVALTSIKTTDFCQKNWQWEKPILISPPNIDDKDATLFPEKINGKFVFLHRFNPNIWIDYIDDLSFSKSKFLNGEILLEPRVYSWDSDKIGIGPPPIKTASGWLLIYHGLSRYSLKYRLGAALLATDNPSQVLARLDYPILEPETEHEKKGVRPDTVFSCGVCVIEDNLYVYYGGGDQVIGAARLSLSKLLEELRKYHI</sequence>
<dbReference type="InterPro" id="IPR023296">
    <property type="entry name" value="Glyco_hydro_beta-prop_sf"/>
</dbReference>
<evidence type="ECO:0000256" key="1">
    <source>
        <dbReference type="ARBA" id="ARBA00022676"/>
    </source>
</evidence>
<dbReference type="CDD" id="cd18614">
    <property type="entry name" value="GH130"/>
    <property type="match status" value="1"/>
</dbReference>
<dbReference type="PANTHER" id="PTHR34106">
    <property type="entry name" value="GLYCOSIDASE"/>
    <property type="match status" value="1"/>
</dbReference>
<evidence type="ECO:0000256" key="3">
    <source>
        <dbReference type="ARBA" id="ARBA00024356"/>
    </source>
</evidence>
<dbReference type="Proteomes" id="UP000177354">
    <property type="component" value="Unassembled WGS sequence"/>
</dbReference>